<dbReference type="PROSITE" id="PS00065">
    <property type="entry name" value="D_2_HYDROXYACID_DH_1"/>
    <property type="match status" value="1"/>
</dbReference>
<dbReference type="Proteomes" id="UP000199695">
    <property type="component" value="Unassembled WGS sequence"/>
</dbReference>
<keyword evidence="2 3" id="KW-0560">Oxidoreductase</keyword>
<evidence type="ECO:0000259" key="4">
    <source>
        <dbReference type="Pfam" id="PF00389"/>
    </source>
</evidence>
<dbReference type="Gene3D" id="3.40.50.720">
    <property type="entry name" value="NAD(P)-binding Rossmann-like Domain"/>
    <property type="match status" value="2"/>
</dbReference>
<dbReference type="FunFam" id="3.40.50.720:FF:000462">
    <property type="entry name" value="Glyoxylate reductase (NADP+)"/>
    <property type="match status" value="1"/>
</dbReference>
<proteinExistence type="inferred from homology"/>
<comment type="similarity">
    <text evidence="1 3">Belongs to the D-isomer specific 2-hydroxyacid dehydrogenase family.</text>
</comment>
<feature type="domain" description="D-isomer specific 2-hydroxyacid dehydrogenase catalytic" evidence="4">
    <location>
        <begin position="5"/>
        <end position="319"/>
    </location>
</feature>
<dbReference type="GO" id="GO:0016618">
    <property type="term" value="F:hydroxypyruvate reductase [NAD(P)H] activity"/>
    <property type="evidence" value="ECO:0007669"/>
    <property type="project" value="TreeGrafter"/>
</dbReference>
<dbReference type="InterPro" id="IPR006139">
    <property type="entry name" value="D-isomer_2_OHA_DH_cat_dom"/>
</dbReference>
<evidence type="ECO:0000313" key="7">
    <source>
        <dbReference type="Proteomes" id="UP000199695"/>
    </source>
</evidence>
<reference evidence="6 7" key="1">
    <citation type="submission" date="2016-10" db="EMBL/GenBank/DDBJ databases">
        <authorList>
            <person name="de Groot N.N."/>
        </authorList>
    </citation>
    <scope>NUCLEOTIDE SEQUENCE [LARGE SCALE GENOMIC DNA]</scope>
    <source>
        <strain evidence="6 7">DSM 46701</strain>
    </source>
</reference>
<keyword evidence="7" id="KW-1185">Reference proteome</keyword>
<dbReference type="Pfam" id="PF02826">
    <property type="entry name" value="2-Hacid_dh_C"/>
    <property type="match status" value="1"/>
</dbReference>
<dbReference type="GO" id="GO:0051287">
    <property type="term" value="F:NAD binding"/>
    <property type="evidence" value="ECO:0007669"/>
    <property type="project" value="InterPro"/>
</dbReference>
<evidence type="ECO:0000313" key="6">
    <source>
        <dbReference type="EMBL" id="SEN76315.1"/>
    </source>
</evidence>
<evidence type="ECO:0000256" key="1">
    <source>
        <dbReference type="ARBA" id="ARBA00005854"/>
    </source>
</evidence>
<dbReference type="STRING" id="1173111.SAMN05444955_12212"/>
<organism evidence="6 7">
    <name type="scientific">Lihuaxuella thermophila</name>
    <dbReference type="NCBI Taxonomy" id="1173111"/>
    <lineage>
        <taxon>Bacteria</taxon>
        <taxon>Bacillati</taxon>
        <taxon>Bacillota</taxon>
        <taxon>Bacilli</taxon>
        <taxon>Bacillales</taxon>
        <taxon>Thermoactinomycetaceae</taxon>
        <taxon>Lihuaxuella</taxon>
    </lineage>
</organism>
<sequence length="326" mass="36681">MKPKVIVYHRIPREIKAEIEEKCETVYFEHLNSPQDPHFLQELKEAHGIMGTKLKVNRELLDRAPLLKVVSTISVGYDNLDIPELTKRKIMATHTPDVLNETTADAIFGLLLATARRISELDLYVKKGQWNQMIDEDLFGVDVHHKVLGIIGMGRIGSAIAKRAHLGFDMKILYHNRSRNFEAEQKYGARFCSLDELLAESDFVCLMVPLTPETENLMGENEFKKMKKSAIFINGSRGKTVNEKDLVAALQNGTILAAGLDVYQQEPIDPENPLLRLNNVVTLPHIGSATFETRFKMAKLAAENLVKGVTGERPPNLINPEVWETG</sequence>
<dbReference type="OrthoDB" id="9805416at2"/>
<dbReference type="InterPro" id="IPR036291">
    <property type="entry name" value="NAD(P)-bd_dom_sf"/>
</dbReference>
<dbReference type="SUPFAM" id="SSF51735">
    <property type="entry name" value="NAD(P)-binding Rossmann-fold domains"/>
    <property type="match status" value="1"/>
</dbReference>
<gene>
    <name evidence="6" type="ORF">SAMN05444955_12212</name>
</gene>
<accession>A0A1H8J760</accession>
<feature type="domain" description="D-isomer specific 2-hydroxyacid dehydrogenase NAD-binding" evidence="5">
    <location>
        <begin position="108"/>
        <end position="287"/>
    </location>
</feature>
<dbReference type="CDD" id="cd05301">
    <property type="entry name" value="GDH"/>
    <property type="match status" value="1"/>
</dbReference>
<dbReference type="RefSeq" id="WP_089973056.1">
    <property type="nucleotide sequence ID" value="NZ_FOCQ01000022.1"/>
</dbReference>
<protein>
    <submittedName>
        <fullName evidence="6">Gluconate 2-dehydrogenase</fullName>
    </submittedName>
</protein>
<dbReference type="PANTHER" id="PTHR10996:SF283">
    <property type="entry name" value="GLYOXYLATE_HYDROXYPYRUVATE REDUCTASE B"/>
    <property type="match status" value="1"/>
</dbReference>
<dbReference type="SUPFAM" id="SSF52283">
    <property type="entry name" value="Formate/glycerate dehydrogenase catalytic domain-like"/>
    <property type="match status" value="1"/>
</dbReference>
<dbReference type="InterPro" id="IPR029752">
    <property type="entry name" value="D-isomer_DH_CS1"/>
</dbReference>
<dbReference type="GO" id="GO:0005829">
    <property type="term" value="C:cytosol"/>
    <property type="evidence" value="ECO:0007669"/>
    <property type="project" value="TreeGrafter"/>
</dbReference>
<dbReference type="InterPro" id="IPR050223">
    <property type="entry name" value="D-isomer_2-hydroxyacid_DH"/>
</dbReference>
<dbReference type="PANTHER" id="PTHR10996">
    <property type="entry name" value="2-HYDROXYACID DEHYDROGENASE-RELATED"/>
    <property type="match status" value="1"/>
</dbReference>
<evidence type="ECO:0000256" key="2">
    <source>
        <dbReference type="ARBA" id="ARBA00023002"/>
    </source>
</evidence>
<dbReference type="Pfam" id="PF00389">
    <property type="entry name" value="2-Hacid_dh"/>
    <property type="match status" value="1"/>
</dbReference>
<dbReference type="GO" id="GO:0030267">
    <property type="term" value="F:glyoxylate reductase (NADPH) activity"/>
    <property type="evidence" value="ECO:0007669"/>
    <property type="project" value="TreeGrafter"/>
</dbReference>
<dbReference type="AlphaFoldDB" id="A0A1H8J760"/>
<name>A0A1H8J760_9BACL</name>
<dbReference type="EMBL" id="FOCQ01000022">
    <property type="protein sequence ID" value="SEN76315.1"/>
    <property type="molecule type" value="Genomic_DNA"/>
</dbReference>
<evidence type="ECO:0000259" key="5">
    <source>
        <dbReference type="Pfam" id="PF02826"/>
    </source>
</evidence>
<dbReference type="InterPro" id="IPR006140">
    <property type="entry name" value="D-isomer_DH_NAD-bd"/>
</dbReference>
<evidence type="ECO:0000256" key="3">
    <source>
        <dbReference type="RuleBase" id="RU003719"/>
    </source>
</evidence>